<evidence type="ECO:0000256" key="3">
    <source>
        <dbReference type="ARBA" id="ARBA00022576"/>
    </source>
</evidence>
<evidence type="ECO:0000256" key="6">
    <source>
        <dbReference type="RuleBase" id="RU003560"/>
    </source>
</evidence>
<dbReference type="PANTHER" id="PTHR43552">
    <property type="entry name" value="DIAMINOBUTYRATE--2-OXOGLUTARATE AMINOTRANSFERASE"/>
    <property type="match status" value="1"/>
</dbReference>
<dbReference type="PIRSF" id="PIRSF000521">
    <property type="entry name" value="Transaminase_4ab_Lys_Orn"/>
    <property type="match status" value="1"/>
</dbReference>
<name>A0AB36R099_9HYPH</name>
<dbReference type="NCBIfam" id="TIGR02407">
    <property type="entry name" value="ectoine_ectB"/>
    <property type="match status" value="1"/>
</dbReference>
<evidence type="ECO:0000256" key="2">
    <source>
        <dbReference type="ARBA" id="ARBA00008954"/>
    </source>
</evidence>
<keyword evidence="5 6" id="KW-0663">Pyridoxal phosphate</keyword>
<dbReference type="Gene3D" id="3.40.640.10">
    <property type="entry name" value="Type I PLP-dependent aspartate aminotransferase-like (Major domain)"/>
    <property type="match status" value="1"/>
</dbReference>
<dbReference type="NCBIfam" id="NF006733">
    <property type="entry name" value="PRK09264.1"/>
    <property type="match status" value="1"/>
</dbReference>
<dbReference type="GO" id="GO:0019491">
    <property type="term" value="P:ectoine biosynthetic process"/>
    <property type="evidence" value="ECO:0007669"/>
    <property type="project" value="InterPro"/>
</dbReference>
<organism evidence="9 10">
    <name type="scientific">Mesorhizobium mediterraneum</name>
    <dbReference type="NCBI Taxonomy" id="43617"/>
    <lineage>
        <taxon>Bacteria</taxon>
        <taxon>Pseudomonadati</taxon>
        <taxon>Pseudomonadota</taxon>
        <taxon>Alphaproteobacteria</taxon>
        <taxon>Hyphomicrobiales</taxon>
        <taxon>Phyllobacteriaceae</taxon>
        <taxon>Mesorhizobium</taxon>
    </lineage>
</organism>
<evidence type="ECO:0000256" key="5">
    <source>
        <dbReference type="ARBA" id="ARBA00022898"/>
    </source>
</evidence>
<dbReference type="SUPFAM" id="SSF53383">
    <property type="entry name" value="PLP-dependent transferases"/>
    <property type="match status" value="1"/>
</dbReference>
<dbReference type="AlphaFoldDB" id="A0AB36R099"/>
<comment type="similarity">
    <text evidence="2 6">Belongs to the class-III pyridoxal-phosphate-dependent aminotransferase family.</text>
</comment>
<dbReference type="InterPro" id="IPR049704">
    <property type="entry name" value="Aminotrans_3_PPA_site"/>
</dbReference>
<dbReference type="GO" id="GO:0047307">
    <property type="term" value="F:diaminobutyrate-pyruvate transaminase activity"/>
    <property type="evidence" value="ECO:0007669"/>
    <property type="project" value="InterPro"/>
</dbReference>
<feature type="compositionally biased region" description="Basic and acidic residues" evidence="8">
    <location>
        <begin position="417"/>
        <end position="427"/>
    </location>
</feature>
<accession>A0AB36R099</accession>
<dbReference type="Gene3D" id="3.90.1150.10">
    <property type="entry name" value="Aspartate Aminotransferase, domain 1"/>
    <property type="match status" value="1"/>
</dbReference>
<dbReference type="InterPro" id="IPR012773">
    <property type="entry name" value="Ectoine_EctB"/>
</dbReference>
<dbReference type="CDD" id="cd00610">
    <property type="entry name" value="OAT_like"/>
    <property type="match status" value="1"/>
</dbReference>
<evidence type="ECO:0000256" key="4">
    <source>
        <dbReference type="ARBA" id="ARBA00022679"/>
    </source>
</evidence>
<keyword evidence="10" id="KW-1185">Reference proteome</keyword>
<evidence type="ECO:0000313" key="10">
    <source>
        <dbReference type="Proteomes" id="UP000216215"/>
    </source>
</evidence>
<evidence type="ECO:0000313" key="9">
    <source>
        <dbReference type="EMBL" id="PAP97904.1"/>
    </source>
</evidence>
<keyword evidence="4 7" id="KW-0808">Transferase</keyword>
<feature type="region of interest" description="Disordered" evidence="8">
    <location>
        <begin position="417"/>
        <end position="436"/>
    </location>
</feature>
<comment type="caution">
    <text evidence="9">The sequence shown here is derived from an EMBL/GenBank/DDBJ whole genome shotgun (WGS) entry which is preliminary data.</text>
</comment>
<dbReference type="EMBL" id="NPKI01000050">
    <property type="protein sequence ID" value="PAP97904.1"/>
    <property type="molecule type" value="Genomic_DNA"/>
</dbReference>
<dbReference type="InterPro" id="IPR015424">
    <property type="entry name" value="PyrdxlP-dep_Trfase"/>
</dbReference>
<dbReference type="EC" id="2.6.1.76" evidence="7"/>
<evidence type="ECO:0000256" key="1">
    <source>
        <dbReference type="ARBA" id="ARBA00001933"/>
    </source>
</evidence>
<sequence>MEKDSESEVRSYCRSYPAMFTEAKGSYLIAQTGDKYLDFLAGCGSLNYGHNGPVMQSALQDYIARDGIALGLDLRTGAKQEFLDTFEDLILRPRSLDYRIQFPGPTGANAVEAAVKLARKVTGRTNIVAFTNAFHGCSLGALALTGNSYHRRASASMLHGVHRAMYDGYLGPSCDTAESLRKLLSDPSGGIDKPAAIILEVVQGEGGINVPTRRWVKDIEQVARHHGAILIVDEIQTGCGRTGPFFAFEAFDICPDMVLMAKSISGFGLPMSLVLLAPYVDLWHPGEHNGTFRGNNHGFVTATAALREYWCDQHFEHEIGRKGRIANKILSEFAIPFGYHVKGRGLMLGLDVIDSKLAAQVKAEAYKQKLIVELCGPSDEVIKIMPPLTVSDEELVAGINVLVSTIRTAFCPERTNKAVDRSGDSRPRGGLIAPTP</sequence>
<dbReference type="GO" id="GO:0030170">
    <property type="term" value="F:pyridoxal phosphate binding"/>
    <property type="evidence" value="ECO:0007669"/>
    <property type="project" value="InterPro"/>
</dbReference>
<dbReference type="Proteomes" id="UP000216215">
    <property type="component" value="Unassembled WGS sequence"/>
</dbReference>
<comment type="function">
    <text evidence="7">Catalyzes reversively the conversion of L-aspartate beta-semialdehyde (ASA) to L-2,4-diaminobutyrate (DABA) by transamination with L-glutamate.</text>
</comment>
<proteinExistence type="inferred from homology"/>
<dbReference type="InterPro" id="IPR015422">
    <property type="entry name" value="PyrdxlP-dep_Trfase_small"/>
</dbReference>
<dbReference type="PANTHER" id="PTHR43552:SF2">
    <property type="entry name" value="DIAMINOBUTYRATE--2-OXOGLUTARATE TRANSAMINASE"/>
    <property type="match status" value="1"/>
</dbReference>
<comment type="catalytic activity">
    <reaction evidence="7">
        <text>L-2,4-diaminobutanoate + 2-oxoglutarate = L-aspartate 4-semialdehyde + L-glutamate</text>
        <dbReference type="Rhea" id="RHEA:11160"/>
        <dbReference type="ChEBI" id="CHEBI:16810"/>
        <dbReference type="ChEBI" id="CHEBI:29985"/>
        <dbReference type="ChEBI" id="CHEBI:58761"/>
        <dbReference type="ChEBI" id="CHEBI:537519"/>
        <dbReference type="EC" id="2.6.1.76"/>
    </reaction>
</comment>
<dbReference type="InterPro" id="IPR005814">
    <property type="entry name" value="Aminotrans_3"/>
</dbReference>
<dbReference type="GO" id="GO:0045303">
    <property type="term" value="F:diaminobutyrate-2-oxoglutarate transaminase activity"/>
    <property type="evidence" value="ECO:0007669"/>
    <property type="project" value="UniProtKB-EC"/>
</dbReference>
<comment type="pathway">
    <text evidence="7">Amine and polyamine biosynthesis; ectoine biosynthesis; L-ectoine from L-aspartate 4-semialdehyde: step 1/3.</text>
</comment>
<dbReference type="Pfam" id="PF00202">
    <property type="entry name" value="Aminotran_3"/>
    <property type="match status" value="1"/>
</dbReference>
<dbReference type="RefSeq" id="WP_095489385.1">
    <property type="nucleotide sequence ID" value="NZ_CP088151.1"/>
</dbReference>
<dbReference type="PROSITE" id="PS00600">
    <property type="entry name" value="AA_TRANSFER_CLASS_3"/>
    <property type="match status" value="1"/>
</dbReference>
<keyword evidence="3 7" id="KW-0032">Aminotransferase</keyword>
<gene>
    <name evidence="9" type="primary">ectB</name>
    <name evidence="9" type="ORF">CIT25_33420</name>
</gene>
<protein>
    <recommendedName>
        <fullName evidence="7">Diaminobutyrate--2-oxoglutarate transaminase</fullName>
        <ecNumber evidence="7">2.6.1.76</ecNumber>
    </recommendedName>
    <alternativeName>
        <fullName evidence="7">DABA aminotransferase</fullName>
    </alternativeName>
</protein>
<evidence type="ECO:0000256" key="7">
    <source>
        <dbReference type="RuleBase" id="RU365034"/>
    </source>
</evidence>
<comment type="cofactor">
    <cofactor evidence="1 7">
        <name>pyridoxal 5'-phosphate</name>
        <dbReference type="ChEBI" id="CHEBI:597326"/>
    </cofactor>
</comment>
<dbReference type="InterPro" id="IPR004637">
    <property type="entry name" value="Dat"/>
</dbReference>
<dbReference type="InterPro" id="IPR015421">
    <property type="entry name" value="PyrdxlP-dep_Trfase_major"/>
</dbReference>
<reference evidence="10" key="1">
    <citation type="submission" date="2017-08" db="EMBL/GenBank/DDBJ databases">
        <title>Mesorhizobium wenxinae sp. nov., a novel rhizobial species isolated from root nodules of chickpea (Cicer arietinum L.).</title>
        <authorList>
            <person name="Zhang J."/>
        </authorList>
    </citation>
    <scope>NUCLEOTIDE SEQUENCE [LARGE SCALE GENOMIC DNA]</scope>
    <source>
        <strain evidence="10">USDA 3392</strain>
    </source>
</reference>
<evidence type="ECO:0000256" key="8">
    <source>
        <dbReference type="SAM" id="MobiDB-lite"/>
    </source>
</evidence>